<accession>A0A432XD64</accession>
<feature type="transmembrane region" description="Helical" evidence="1">
    <location>
        <begin position="44"/>
        <end position="67"/>
    </location>
</feature>
<keyword evidence="3" id="KW-1185">Reference proteome</keyword>
<keyword evidence="1" id="KW-1133">Transmembrane helix</keyword>
<protein>
    <recommendedName>
        <fullName evidence="4">DUF4760 domain-containing protein</fullName>
    </recommendedName>
</protein>
<keyword evidence="1" id="KW-0812">Transmembrane</keyword>
<sequence>MFRKFYGRNDFVRTKTKLKLYFFLLIFTLAVIGIYFLHHVDTSFISAGAILLSASLALCAALLNILFTRKTARESNSLEFQRNLLSDKSYKMHELRALRAVRERTNLHELAQTKFRFDKDSISIRYVLNTWERAANAMRHGLYDELYLYEAHKSMVIALSMHFREFIKEAQKRQPSFYENFSWLALKWVIRRDSHSDKNRKTKLRQILAELDKIASHKIH</sequence>
<feature type="transmembrane region" description="Helical" evidence="1">
    <location>
        <begin position="20"/>
        <end position="38"/>
    </location>
</feature>
<evidence type="ECO:0000256" key="1">
    <source>
        <dbReference type="SAM" id="Phobius"/>
    </source>
</evidence>
<evidence type="ECO:0000313" key="2">
    <source>
        <dbReference type="EMBL" id="RUO46678.1"/>
    </source>
</evidence>
<organism evidence="2 3">
    <name type="scientific">Pseudidiomarina aquimaris</name>
    <dbReference type="NCBI Taxonomy" id="641841"/>
    <lineage>
        <taxon>Bacteria</taxon>
        <taxon>Pseudomonadati</taxon>
        <taxon>Pseudomonadota</taxon>
        <taxon>Gammaproteobacteria</taxon>
        <taxon>Alteromonadales</taxon>
        <taxon>Idiomarinaceae</taxon>
        <taxon>Pseudidiomarina</taxon>
    </lineage>
</organism>
<dbReference type="AlphaFoldDB" id="A0A432XD64"/>
<keyword evidence="1" id="KW-0472">Membrane</keyword>
<reference evidence="3" key="1">
    <citation type="journal article" date="2018" name="Front. Microbiol.">
        <title>Genome-Based Analysis Reveals the Taxonomy and Diversity of the Family Idiomarinaceae.</title>
        <authorList>
            <person name="Liu Y."/>
            <person name="Lai Q."/>
            <person name="Shao Z."/>
        </authorList>
    </citation>
    <scope>NUCLEOTIDE SEQUENCE [LARGE SCALE GENOMIC DNA]</scope>
    <source>
        <strain evidence="3">SW15</strain>
    </source>
</reference>
<evidence type="ECO:0000313" key="3">
    <source>
        <dbReference type="Proteomes" id="UP000286678"/>
    </source>
</evidence>
<comment type="caution">
    <text evidence="2">The sequence shown here is derived from an EMBL/GenBank/DDBJ whole genome shotgun (WGS) entry which is preliminary data.</text>
</comment>
<dbReference type="InterPro" id="IPR031876">
    <property type="entry name" value="DUF4760"/>
</dbReference>
<dbReference type="Pfam" id="PF15956">
    <property type="entry name" value="DUF4760"/>
    <property type="match status" value="1"/>
</dbReference>
<name>A0A432XD64_9GAMM</name>
<dbReference type="Proteomes" id="UP000286678">
    <property type="component" value="Unassembled WGS sequence"/>
</dbReference>
<gene>
    <name evidence="2" type="ORF">CWE21_11025</name>
</gene>
<proteinExistence type="predicted"/>
<evidence type="ECO:0008006" key="4">
    <source>
        <dbReference type="Google" id="ProtNLM"/>
    </source>
</evidence>
<dbReference type="EMBL" id="PIPT01000008">
    <property type="protein sequence ID" value="RUO46678.1"/>
    <property type="molecule type" value="Genomic_DNA"/>
</dbReference>